<accession>A0A7Y9GZD8</accession>
<reference evidence="3 4" key="2">
    <citation type="submission" date="2020-08" db="EMBL/GenBank/DDBJ databases">
        <title>The Agave Microbiome: Exploring the role of microbial communities in plant adaptations to desert environments.</title>
        <authorList>
            <person name="Partida-Martinez L.P."/>
        </authorList>
    </citation>
    <scope>NUCLEOTIDE SEQUENCE [LARGE SCALE GENOMIC DNA]</scope>
    <source>
        <strain evidence="3 4">AT2.17</strain>
    </source>
</reference>
<evidence type="ECO:0000259" key="2">
    <source>
        <dbReference type="SMART" id="SM00507"/>
    </source>
</evidence>
<gene>
    <name evidence="3" type="ORF">F4692_000197</name>
</gene>
<proteinExistence type="predicted"/>
<evidence type="ECO:0000313" key="4">
    <source>
        <dbReference type="Proteomes" id="UP000549911"/>
    </source>
</evidence>
<dbReference type="AlphaFoldDB" id="A0A7Y9GZD8"/>
<dbReference type="CDD" id="cd00085">
    <property type="entry name" value="HNHc"/>
    <property type="match status" value="1"/>
</dbReference>
<organism evidence="3 4">
    <name type="scientific">Nocardioides cavernae</name>
    <dbReference type="NCBI Taxonomy" id="1921566"/>
    <lineage>
        <taxon>Bacteria</taxon>
        <taxon>Bacillati</taxon>
        <taxon>Actinomycetota</taxon>
        <taxon>Actinomycetes</taxon>
        <taxon>Propionibacteriales</taxon>
        <taxon>Nocardioidaceae</taxon>
        <taxon>Nocardioides</taxon>
    </lineage>
</organism>
<evidence type="ECO:0000313" key="3">
    <source>
        <dbReference type="EMBL" id="NYE35093.1"/>
    </source>
</evidence>
<comment type="caution">
    <text evidence="3">The sequence shown here is derived from an EMBL/GenBank/DDBJ whole genome shotgun (WGS) entry which is preliminary data.</text>
</comment>
<protein>
    <recommendedName>
        <fullName evidence="2">HNH nuclease domain-containing protein</fullName>
    </recommendedName>
</protein>
<dbReference type="RefSeq" id="WP_179617793.1">
    <property type="nucleotide sequence ID" value="NZ_JACCBW010000001.1"/>
</dbReference>
<dbReference type="Proteomes" id="UP000549911">
    <property type="component" value="Unassembled WGS sequence"/>
</dbReference>
<feature type="compositionally biased region" description="Basic and acidic residues" evidence="1">
    <location>
        <begin position="390"/>
        <end position="401"/>
    </location>
</feature>
<dbReference type="SMART" id="SM00507">
    <property type="entry name" value="HNHc"/>
    <property type="match status" value="1"/>
</dbReference>
<keyword evidence="4" id="KW-1185">Reference proteome</keyword>
<reference evidence="3 4" key="1">
    <citation type="submission" date="2020-07" db="EMBL/GenBank/DDBJ databases">
        <authorList>
            <person name="Partida-Martinez L."/>
            <person name="Huntemann M."/>
            <person name="Clum A."/>
            <person name="Wang J."/>
            <person name="Palaniappan K."/>
            <person name="Ritter S."/>
            <person name="Chen I.-M."/>
            <person name="Stamatis D."/>
            <person name="Reddy T."/>
            <person name="O'Malley R."/>
            <person name="Daum C."/>
            <person name="Shapiro N."/>
            <person name="Ivanova N."/>
            <person name="Kyrpides N."/>
            <person name="Woyke T."/>
        </authorList>
    </citation>
    <scope>NUCLEOTIDE SEQUENCE [LARGE SCALE GENOMIC DNA]</scope>
    <source>
        <strain evidence="3 4">AT2.17</strain>
    </source>
</reference>
<sequence>MESTTTHLEARAVGLHDLAEGALLAEATEVEAVLREAEVHKLRIAYQWAVAHPALDSCHTPAGPALPTALTEPETLGGAGTPAVAAFTPEPLGVALGCPTAAASSLLADSLDLHHRLPLLWDQTRAQLVPAWKARRVAARTRHLPAEAAAWVDRQVVGRVSSLSAPALDRLVAHAAARCDGDAAADREAAARAGWDVRLVHPDPHRYAGTSELHAVGDTLDLTRFHDVVCAEAEALAALGDTDDLGPRKAKALGVIADAQARLDLMTLEAGSDPDACDADAHELARREALGRRDAKVRLYLHASLADVLVPAGPSGRAGTVETLGPVTLDVIREWAGRSRVTIQPVVHVTSEDRWSVDRHDAPPRMADQVRLRDETCVFPWCGRASRQCDLDHTDPYRDPDDGGPPGQTSADRLAPLCRRHHRAKTTGSWTYERTSPGTYLWTGPSGLGVLVTPRGTVAVPS</sequence>
<evidence type="ECO:0000256" key="1">
    <source>
        <dbReference type="SAM" id="MobiDB-lite"/>
    </source>
</evidence>
<feature type="region of interest" description="Disordered" evidence="1">
    <location>
        <begin position="390"/>
        <end position="413"/>
    </location>
</feature>
<dbReference type="InterPro" id="IPR003615">
    <property type="entry name" value="HNH_nuc"/>
</dbReference>
<name>A0A7Y9GZD8_9ACTN</name>
<dbReference type="EMBL" id="JACCBW010000001">
    <property type="protein sequence ID" value="NYE35093.1"/>
    <property type="molecule type" value="Genomic_DNA"/>
</dbReference>
<feature type="domain" description="HNH nuclease" evidence="2">
    <location>
        <begin position="365"/>
        <end position="423"/>
    </location>
</feature>